<organism evidence="2 3">
    <name type="scientific">candidate division KSB3 bacterium</name>
    <dbReference type="NCBI Taxonomy" id="2044937"/>
    <lineage>
        <taxon>Bacteria</taxon>
        <taxon>candidate division KSB3</taxon>
    </lineage>
</organism>
<dbReference type="Proteomes" id="UP000649604">
    <property type="component" value="Unassembled WGS sequence"/>
</dbReference>
<evidence type="ECO:0000256" key="1">
    <source>
        <dbReference type="ARBA" id="ARBA00022679"/>
    </source>
</evidence>
<dbReference type="SUPFAM" id="SSF52540">
    <property type="entry name" value="P-loop containing nucleoside triphosphate hydrolases"/>
    <property type="match status" value="1"/>
</dbReference>
<dbReference type="GO" id="GO:0008476">
    <property type="term" value="F:protein-tyrosine sulfotransferase activity"/>
    <property type="evidence" value="ECO:0007669"/>
    <property type="project" value="InterPro"/>
</dbReference>
<dbReference type="PANTHER" id="PTHR12788:SF8">
    <property type="entry name" value="PROTEIN-TYROSINE SULFOTRANSFERASE"/>
    <property type="match status" value="1"/>
</dbReference>
<reference evidence="2" key="1">
    <citation type="submission" date="2019-11" db="EMBL/GenBank/DDBJ databases">
        <title>Microbial mats filling the niche in hypersaline microbial mats.</title>
        <authorList>
            <person name="Wong H.L."/>
            <person name="Macleod F.I."/>
            <person name="White R.A. III"/>
            <person name="Burns B.P."/>
        </authorList>
    </citation>
    <scope>NUCLEOTIDE SEQUENCE</scope>
    <source>
        <strain evidence="2">Rbin_158</strain>
    </source>
</reference>
<dbReference type="InterPro" id="IPR026634">
    <property type="entry name" value="TPST-like"/>
</dbReference>
<name>A0A9D5Q6P4_9BACT</name>
<accession>A0A9D5Q6P4</accession>
<comment type="caution">
    <text evidence="2">The sequence shown here is derived from an EMBL/GenBank/DDBJ whole genome shotgun (WGS) entry which is preliminary data.</text>
</comment>
<dbReference type="InterPro" id="IPR027417">
    <property type="entry name" value="P-loop_NTPase"/>
</dbReference>
<dbReference type="Pfam" id="PF13469">
    <property type="entry name" value="Sulfotransfer_3"/>
    <property type="match status" value="1"/>
</dbReference>
<gene>
    <name evidence="2" type="ORF">GF339_12750</name>
</gene>
<dbReference type="AlphaFoldDB" id="A0A9D5Q6P4"/>
<dbReference type="PANTHER" id="PTHR12788">
    <property type="entry name" value="PROTEIN-TYROSINE SULFOTRANSFERASE 2"/>
    <property type="match status" value="1"/>
</dbReference>
<evidence type="ECO:0000313" key="3">
    <source>
        <dbReference type="Proteomes" id="UP000649604"/>
    </source>
</evidence>
<dbReference type="EMBL" id="WJJP01000415">
    <property type="protein sequence ID" value="MBD3325452.1"/>
    <property type="molecule type" value="Genomic_DNA"/>
</dbReference>
<evidence type="ECO:0000313" key="2">
    <source>
        <dbReference type="EMBL" id="MBD3325452.1"/>
    </source>
</evidence>
<protein>
    <submittedName>
        <fullName evidence="2">Sulfotransferase</fullName>
    </submittedName>
</protein>
<dbReference type="Gene3D" id="3.40.50.300">
    <property type="entry name" value="P-loop containing nucleotide triphosphate hydrolases"/>
    <property type="match status" value="1"/>
</dbReference>
<keyword evidence="1" id="KW-0808">Transferase</keyword>
<proteinExistence type="predicted"/>
<sequence length="273" mass="32416">MQKEKHFQEHQKILAKYPDSVFDHVKYYVLFIGHGRSGHSLVGAILDAHPNIVIANELHALPLFTLYNYATRKIFKLILDRALEGASYQGWNNTGYNYNLPGLYQGSYEQLEVIGDKKGGGSVRYCLKHPEILDELIRYLGPILKVIYVVRNPYDCLSARAFRRGQEIHRDLIHDYFRFVDVALQWKHKLLPDQFYMLFHEKFVREKEQEIIRLCAYLDQTAPPKYLQQCCQLINPSPHKRRYKTKWSTEHKDLVRSLMQSEPYRFFFYDYAF</sequence>